<comment type="caution">
    <text evidence="1">The sequence shown here is derived from an EMBL/GenBank/DDBJ whole genome shotgun (WGS) entry which is preliminary data.</text>
</comment>
<dbReference type="EMBL" id="SLWA01000004">
    <property type="protein sequence ID" value="TCN57644.1"/>
    <property type="molecule type" value="Genomic_DNA"/>
</dbReference>
<sequence length="42" mass="4882">MINQKQEKEMIRINVSELYTTAAQDGSEEELSLQDIKQIQTQ</sequence>
<dbReference type="Proteomes" id="UP000295270">
    <property type="component" value="Unassembled WGS sequence"/>
</dbReference>
<evidence type="ECO:0000313" key="2">
    <source>
        <dbReference type="Proteomes" id="UP000295270"/>
    </source>
</evidence>
<proteinExistence type="predicted"/>
<organism evidence="1 2">
    <name type="scientific">Flavobacterium circumlabens</name>
    <dbReference type="NCBI Taxonomy" id="2133765"/>
    <lineage>
        <taxon>Bacteria</taxon>
        <taxon>Pseudomonadati</taxon>
        <taxon>Bacteroidota</taxon>
        <taxon>Flavobacteriia</taxon>
        <taxon>Flavobacteriales</taxon>
        <taxon>Flavobacteriaceae</taxon>
        <taxon>Flavobacterium</taxon>
    </lineage>
</organism>
<protein>
    <submittedName>
        <fullName evidence="1">Uncharacterized protein</fullName>
    </submittedName>
</protein>
<gene>
    <name evidence="1" type="ORF">EV142_104305</name>
</gene>
<reference evidence="1 2" key="1">
    <citation type="journal article" date="2015" name="Stand. Genomic Sci.">
        <title>Genomic Encyclopedia of Bacterial and Archaeal Type Strains, Phase III: the genomes of soil and plant-associated and newly described type strains.</title>
        <authorList>
            <person name="Whitman W.B."/>
            <person name="Woyke T."/>
            <person name="Klenk H.P."/>
            <person name="Zhou Y."/>
            <person name="Lilburn T.G."/>
            <person name="Beck B.J."/>
            <person name="De Vos P."/>
            <person name="Vandamme P."/>
            <person name="Eisen J.A."/>
            <person name="Garrity G."/>
            <person name="Hugenholtz P."/>
            <person name="Kyrpides N.C."/>
        </authorList>
    </citation>
    <scope>NUCLEOTIDE SEQUENCE [LARGE SCALE GENOMIC DNA]</scope>
    <source>
        <strain evidence="1 2">P5626</strain>
    </source>
</reference>
<accession>A0ABY2AYW5</accession>
<keyword evidence="2" id="KW-1185">Reference proteome</keyword>
<evidence type="ECO:0000313" key="1">
    <source>
        <dbReference type="EMBL" id="TCN57644.1"/>
    </source>
</evidence>
<name>A0ABY2AYW5_9FLAO</name>